<dbReference type="GO" id="GO:0009099">
    <property type="term" value="P:L-valine biosynthetic process"/>
    <property type="evidence" value="ECO:0007669"/>
    <property type="project" value="TreeGrafter"/>
</dbReference>
<dbReference type="GO" id="GO:0005948">
    <property type="term" value="C:acetolactate synthase complex"/>
    <property type="evidence" value="ECO:0007669"/>
    <property type="project" value="TreeGrafter"/>
</dbReference>
<accession>A0A7T3ZYN5</accession>
<dbReference type="CDD" id="cd07035">
    <property type="entry name" value="TPP_PYR_POX_like"/>
    <property type="match status" value="1"/>
</dbReference>
<evidence type="ECO:0000256" key="3">
    <source>
        <dbReference type="ARBA" id="ARBA00023052"/>
    </source>
</evidence>
<dbReference type="Pfam" id="PF02775">
    <property type="entry name" value="TPP_enzyme_C"/>
    <property type="match status" value="1"/>
</dbReference>
<dbReference type="GO" id="GO:0000287">
    <property type="term" value="F:magnesium ion binding"/>
    <property type="evidence" value="ECO:0007669"/>
    <property type="project" value="InterPro"/>
</dbReference>
<comment type="cofactor">
    <cofactor evidence="1">
        <name>thiamine diphosphate</name>
        <dbReference type="ChEBI" id="CHEBI:58937"/>
    </cofactor>
</comment>
<evidence type="ECO:0000256" key="1">
    <source>
        <dbReference type="ARBA" id="ARBA00001964"/>
    </source>
</evidence>
<dbReference type="Gene3D" id="3.40.50.1220">
    <property type="entry name" value="TPP-binding domain"/>
    <property type="match status" value="1"/>
</dbReference>
<evidence type="ECO:0000259" key="7">
    <source>
        <dbReference type="Pfam" id="PF02776"/>
    </source>
</evidence>
<feature type="domain" description="Thiamine pyrophosphate enzyme TPP-binding" evidence="6">
    <location>
        <begin position="410"/>
        <end position="545"/>
    </location>
</feature>
<dbReference type="PANTHER" id="PTHR18968">
    <property type="entry name" value="THIAMINE PYROPHOSPHATE ENZYMES"/>
    <property type="match status" value="1"/>
</dbReference>
<reference evidence="8 9" key="1">
    <citation type="submission" date="2020-12" db="EMBL/GenBank/DDBJ databases">
        <title>FDA dAtabase for Regulatory Grade micrObial Sequences (FDA-ARGOS): Supporting development and validation of Infectious Disease Dx tests.</title>
        <authorList>
            <person name="Sproer C."/>
            <person name="Gronow S."/>
            <person name="Severitt S."/>
            <person name="Schroder I."/>
            <person name="Tallon L."/>
            <person name="Sadzewicz L."/>
            <person name="Zhao X."/>
            <person name="Boylan J."/>
            <person name="Ott S."/>
            <person name="Bowen H."/>
            <person name="Vavikolanu K."/>
            <person name="Mehta A."/>
            <person name="Aluvathingal J."/>
            <person name="Nadendla S."/>
            <person name="Lowell S."/>
            <person name="Myers T."/>
            <person name="Yan Y."/>
            <person name="Sichtig H."/>
        </authorList>
    </citation>
    <scope>NUCLEOTIDE SEQUENCE [LARGE SCALE GENOMIC DNA]</scope>
    <source>
        <strain evidence="8 9">FDAARGOS_990</strain>
    </source>
</reference>
<dbReference type="CDD" id="cd00568">
    <property type="entry name" value="TPP_enzymes"/>
    <property type="match status" value="1"/>
</dbReference>
<dbReference type="SUPFAM" id="SSF52467">
    <property type="entry name" value="DHS-like NAD/FAD-binding domain"/>
    <property type="match status" value="1"/>
</dbReference>
<dbReference type="Proteomes" id="UP000595374">
    <property type="component" value="Chromosome"/>
</dbReference>
<feature type="domain" description="Thiamine pyrophosphate enzyme central" evidence="5">
    <location>
        <begin position="192"/>
        <end position="319"/>
    </location>
</feature>
<sequence length="559" mass="56522">MSELTGGGHLAAALAAEGITRVFGIPGTHNLEIFAQLSEHGIEIVSPRHEQGAGFMADGAARVTGDVQVVVTTTGPAVLNALTALLQSFTDSVPVLLISPGMPSTHPGRGTGLLHEVRNQALALEAILGDSHRVTTVGEVPLAVAQALTLIRSGRPRPASIEIPLDLIEATGPGSIHPAVTRPLPVLDEQGIATAAEALAASQRPLLIAGGGSHGAGEGIVALAEALGAGIILSANAKGAIAGDHPLVLGAIGFLPELPDILARADAVVAIGTELAPSDFWPEPLTLPDTVVRIDIDETQMLGNAAVSHPLIADATTATASLAAAVKRVRDRSGAEAVASGGDAAPGPTVERGAGGWPAEVVEIARAAAARDGQPWAALSEGLTAFTQAAESPVVIAADQTMSCYYGVQTGWAARLGDRYLYPAGAGTLGFALPAAIGAKLADPAARVIAIEGDGGAMFTIPELAAAVQDEVSLALIIVDNGGYGEIRNEMADRGDVPTGVALRGPDFPALASALGAHGVHVDGAEALTAALTSAMERTGPTLIHLWEDSRASEDMLGR</sequence>
<dbReference type="Pfam" id="PF00205">
    <property type="entry name" value="TPP_enzyme_M"/>
    <property type="match status" value="1"/>
</dbReference>
<dbReference type="PANTHER" id="PTHR18968:SF13">
    <property type="entry name" value="ACETOLACTATE SYNTHASE CATALYTIC SUBUNIT, MITOCHONDRIAL"/>
    <property type="match status" value="1"/>
</dbReference>
<dbReference type="GO" id="GO:0003984">
    <property type="term" value="F:acetolactate synthase activity"/>
    <property type="evidence" value="ECO:0007669"/>
    <property type="project" value="TreeGrafter"/>
</dbReference>
<dbReference type="InterPro" id="IPR012001">
    <property type="entry name" value="Thiamin_PyroP_enz_TPP-bd_dom"/>
</dbReference>
<keyword evidence="3 4" id="KW-0786">Thiamine pyrophosphate</keyword>
<evidence type="ECO:0000259" key="5">
    <source>
        <dbReference type="Pfam" id="PF00205"/>
    </source>
</evidence>
<evidence type="ECO:0000313" key="9">
    <source>
        <dbReference type="Proteomes" id="UP000595374"/>
    </source>
</evidence>
<evidence type="ECO:0000259" key="6">
    <source>
        <dbReference type="Pfam" id="PF02775"/>
    </source>
</evidence>
<dbReference type="AlphaFoldDB" id="A0A7T3ZYN5"/>
<dbReference type="GO" id="GO:0009097">
    <property type="term" value="P:isoleucine biosynthetic process"/>
    <property type="evidence" value="ECO:0007669"/>
    <property type="project" value="TreeGrafter"/>
</dbReference>
<dbReference type="SUPFAM" id="SSF52518">
    <property type="entry name" value="Thiamin diphosphate-binding fold (THDP-binding)"/>
    <property type="match status" value="2"/>
</dbReference>
<dbReference type="Gene3D" id="3.40.50.970">
    <property type="match status" value="2"/>
</dbReference>
<dbReference type="RefSeq" id="WP_198499119.1">
    <property type="nucleotide sequence ID" value="NZ_CP065989.1"/>
</dbReference>
<name>A0A7T3ZYN5_9MICO</name>
<gene>
    <name evidence="8" type="ORF">I6H47_14595</name>
</gene>
<dbReference type="EMBL" id="CP065989">
    <property type="protein sequence ID" value="QQB13990.1"/>
    <property type="molecule type" value="Genomic_DNA"/>
</dbReference>
<dbReference type="InterPro" id="IPR012000">
    <property type="entry name" value="Thiamin_PyroP_enz_cen_dom"/>
</dbReference>
<protein>
    <submittedName>
        <fullName evidence="8">Acetolactate synthase large subunit</fullName>
    </submittedName>
</protein>
<dbReference type="InterPro" id="IPR029061">
    <property type="entry name" value="THDP-binding"/>
</dbReference>
<evidence type="ECO:0000256" key="4">
    <source>
        <dbReference type="RuleBase" id="RU362132"/>
    </source>
</evidence>
<dbReference type="PROSITE" id="PS00187">
    <property type="entry name" value="TPP_ENZYMES"/>
    <property type="match status" value="1"/>
</dbReference>
<feature type="domain" description="Thiamine pyrophosphate enzyme N-terminal TPP-binding" evidence="7">
    <location>
        <begin position="5"/>
        <end position="111"/>
    </location>
</feature>
<evidence type="ECO:0000256" key="2">
    <source>
        <dbReference type="ARBA" id="ARBA00007812"/>
    </source>
</evidence>
<dbReference type="GO" id="GO:0050660">
    <property type="term" value="F:flavin adenine dinucleotide binding"/>
    <property type="evidence" value="ECO:0007669"/>
    <property type="project" value="TreeGrafter"/>
</dbReference>
<comment type="similarity">
    <text evidence="2 4">Belongs to the TPP enzyme family.</text>
</comment>
<dbReference type="InterPro" id="IPR045229">
    <property type="entry name" value="TPP_enz"/>
</dbReference>
<dbReference type="InterPro" id="IPR000399">
    <property type="entry name" value="TPP-bd_CS"/>
</dbReference>
<dbReference type="Pfam" id="PF02776">
    <property type="entry name" value="TPP_enzyme_N"/>
    <property type="match status" value="1"/>
</dbReference>
<proteinExistence type="inferred from homology"/>
<dbReference type="InterPro" id="IPR011766">
    <property type="entry name" value="TPP_enzyme_TPP-bd"/>
</dbReference>
<organism evidence="8 9">
    <name type="scientific">Brevibacterium casei</name>
    <dbReference type="NCBI Taxonomy" id="33889"/>
    <lineage>
        <taxon>Bacteria</taxon>
        <taxon>Bacillati</taxon>
        <taxon>Actinomycetota</taxon>
        <taxon>Actinomycetes</taxon>
        <taxon>Micrococcales</taxon>
        <taxon>Brevibacteriaceae</taxon>
        <taxon>Brevibacterium</taxon>
    </lineage>
</organism>
<dbReference type="GO" id="GO:0030976">
    <property type="term" value="F:thiamine pyrophosphate binding"/>
    <property type="evidence" value="ECO:0007669"/>
    <property type="project" value="InterPro"/>
</dbReference>
<dbReference type="InterPro" id="IPR029035">
    <property type="entry name" value="DHS-like_NAD/FAD-binding_dom"/>
</dbReference>
<evidence type="ECO:0000313" key="8">
    <source>
        <dbReference type="EMBL" id="QQB13990.1"/>
    </source>
</evidence>